<dbReference type="Proteomes" id="UP000319014">
    <property type="component" value="Unassembled WGS sequence"/>
</dbReference>
<dbReference type="EMBL" id="FXTK01000010">
    <property type="protein sequence ID" value="SMO76992.1"/>
    <property type="molecule type" value="Genomic_DNA"/>
</dbReference>
<sequence>MATAAGATVAPQIPVIDPDMIAESIWSMIAMKDGAEVILPAATSR</sequence>
<name>A0A521DZE1_9RHOB</name>
<keyword evidence="2" id="KW-1185">Reference proteome</keyword>
<evidence type="ECO:0000313" key="2">
    <source>
        <dbReference type="Proteomes" id="UP000319014"/>
    </source>
</evidence>
<organism evidence="1 2">
    <name type="scientific">Paracoccus laeviglucosivorans</name>
    <dbReference type="NCBI Taxonomy" id="1197861"/>
    <lineage>
        <taxon>Bacteria</taxon>
        <taxon>Pseudomonadati</taxon>
        <taxon>Pseudomonadota</taxon>
        <taxon>Alphaproteobacteria</taxon>
        <taxon>Rhodobacterales</taxon>
        <taxon>Paracoccaceae</taxon>
        <taxon>Paracoccus</taxon>
    </lineage>
</organism>
<protein>
    <submittedName>
        <fullName evidence="1">Uncharacterized protein</fullName>
    </submittedName>
</protein>
<reference evidence="1 2" key="1">
    <citation type="submission" date="2017-05" db="EMBL/GenBank/DDBJ databases">
        <authorList>
            <person name="Varghese N."/>
            <person name="Submissions S."/>
        </authorList>
    </citation>
    <scope>NUCLEOTIDE SEQUENCE [LARGE SCALE GENOMIC DNA]</scope>
    <source>
        <strain evidence="1 2">DSM 100094</strain>
    </source>
</reference>
<dbReference type="RefSeq" id="WP_185958657.1">
    <property type="nucleotide sequence ID" value="NZ_FXTK01000010.1"/>
</dbReference>
<evidence type="ECO:0000313" key="1">
    <source>
        <dbReference type="EMBL" id="SMO76992.1"/>
    </source>
</evidence>
<dbReference type="AlphaFoldDB" id="A0A521DZE1"/>
<proteinExistence type="predicted"/>
<accession>A0A521DZE1</accession>
<gene>
    <name evidence="1" type="ORF">SAMN06265221_110113</name>
</gene>